<proteinExistence type="predicted"/>
<evidence type="ECO:0000313" key="1">
    <source>
        <dbReference type="EMBL" id="KAK2174500.1"/>
    </source>
</evidence>
<dbReference type="EMBL" id="JAODUO010000797">
    <property type="protein sequence ID" value="KAK2174500.1"/>
    <property type="molecule type" value="Genomic_DNA"/>
</dbReference>
<evidence type="ECO:0000313" key="2">
    <source>
        <dbReference type="Proteomes" id="UP001209878"/>
    </source>
</evidence>
<organism evidence="1 2">
    <name type="scientific">Ridgeia piscesae</name>
    <name type="common">Tubeworm</name>
    <dbReference type="NCBI Taxonomy" id="27915"/>
    <lineage>
        <taxon>Eukaryota</taxon>
        <taxon>Metazoa</taxon>
        <taxon>Spiralia</taxon>
        <taxon>Lophotrochozoa</taxon>
        <taxon>Annelida</taxon>
        <taxon>Polychaeta</taxon>
        <taxon>Sedentaria</taxon>
        <taxon>Canalipalpata</taxon>
        <taxon>Sabellida</taxon>
        <taxon>Siboglinidae</taxon>
        <taxon>Ridgeia</taxon>
    </lineage>
</organism>
<reference evidence="1" key="1">
    <citation type="journal article" date="2023" name="Mol. Biol. Evol.">
        <title>Third-Generation Sequencing Reveals the Adaptive Role of the Epigenome in Three Deep-Sea Polychaetes.</title>
        <authorList>
            <person name="Perez M."/>
            <person name="Aroh O."/>
            <person name="Sun Y."/>
            <person name="Lan Y."/>
            <person name="Juniper S.K."/>
            <person name="Young C.R."/>
            <person name="Angers B."/>
            <person name="Qian P.Y."/>
        </authorList>
    </citation>
    <scope>NUCLEOTIDE SEQUENCE</scope>
    <source>
        <strain evidence="1">R07B-5</strain>
    </source>
</reference>
<dbReference type="AlphaFoldDB" id="A0AAD9KNI5"/>
<name>A0AAD9KNI5_RIDPI</name>
<protein>
    <submittedName>
        <fullName evidence="1">Uncharacterized protein</fullName>
    </submittedName>
</protein>
<accession>A0AAD9KNI5</accession>
<gene>
    <name evidence="1" type="ORF">NP493_798g00020</name>
</gene>
<dbReference type="Proteomes" id="UP001209878">
    <property type="component" value="Unassembled WGS sequence"/>
</dbReference>
<comment type="caution">
    <text evidence="1">The sequence shown here is derived from an EMBL/GenBank/DDBJ whole genome shotgun (WGS) entry which is preliminary data.</text>
</comment>
<sequence>MTKVGDVKRYLKTVSVVNDGVLIVRDNQLFQPPRERIVVPRPIVDGRGTPAQNTSGFVALVNDSNLAMHGIRLEVGHVKNVNKTVAEHAIKELGIELLQHSPDGGPLLTVTLALATANLNSRIRRGGLSARELWTKTPNHR</sequence>
<keyword evidence="2" id="KW-1185">Reference proteome</keyword>